<reference evidence="3" key="1">
    <citation type="journal article" date="2005" name="Nature">
        <title>The map-based sequence of the rice genome.</title>
        <authorList>
            <consortium name="International rice genome sequencing project (IRGSP)"/>
            <person name="Matsumoto T."/>
            <person name="Wu J."/>
            <person name="Kanamori H."/>
            <person name="Katayose Y."/>
            <person name="Fujisawa M."/>
            <person name="Namiki N."/>
            <person name="Mizuno H."/>
            <person name="Yamamoto K."/>
            <person name="Antonio B.A."/>
            <person name="Baba T."/>
            <person name="Sakata K."/>
            <person name="Nagamura Y."/>
            <person name="Aoki H."/>
            <person name="Arikawa K."/>
            <person name="Arita K."/>
            <person name="Bito T."/>
            <person name="Chiden Y."/>
            <person name="Fujitsuka N."/>
            <person name="Fukunaka R."/>
            <person name="Hamada M."/>
            <person name="Harada C."/>
            <person name="Hayashi A."/>
            <person name="Hijishita S."/>
            <person name="Honda M."/>
            <person name="Hosokawa S."/>
            <person name="Ichikawa Y."/>
            <person name="Idonuma A."/>
            <person name="Iijima M."/>
            <person name="Ikeda M."/>
            <person name="Ikeno M."/>
            <person name="Ito K."/>
            <person name="Ito S."/>
            <person name="Ito T."/>
            <person name="Ito Y."/>
            <person name="Ito Y."/>
            <person name="Iwabuchi A."/>
            <person name="Kamiya K."/>
            <person name="Karasawa W."/>
            <person name="Kurita K."/>
            <person name="Katagiri S."/>
            <person name="Kikuta A."/>
            <person name="Kobayashi H."/>
            <person name="Kobayashi N."/>
            <person name="Machita K."/>
            <person name="Maehara T."/>
            <person name="Masukawa M."/>
            <person name="Mizubayashi T."/>
            <person name="Mukai Y."/>
            <person name="Nagasaki H."/>
            <person name="Nagata Y."/>
            <person name="Naito S."/>
            <person name="Nakashima M."/>
            <person name="Nakama Y."/>
            <person name="Nakamichi Y."/>
            <person name="Nakamura M."/>
            <person name="Meguro A."/>
            <person name="Negishi M."/>
            <person name="Ohta I."/>
            <person name="Ohta T."/>
            <person name="Okamoto M."/>
            <person name="Ono N."/>
            <person name="Saji S."/>
            <person name="Sakaguchi M."/>
            <person name="Sakai K."/>
            <person name="Shibata M."/>
            <person name="Shimokawa T."/>
            <person name="Song J."/>
            <person name="Takazaki Y."/>
            <person name="Terasawa K."/>
            <person name="Tsugane M."/>
            <person name="Tsuji K."/>
            <person name="Ueda S."/>
            <person name="Waki K."/>
            <person name="Yamagata H."/>
            <person name="Yamamoto M."/>
            <person name="Yamamoto S."/>
            <person name="Yamane H."/>
            <person name="Yoshiki S."/>
            <person name="Yoshihara R."/>
            <person name="Yukawa K."/>
            <person name="Zhong H."/>
            <person name="Yano M."/>
            <person name="Yuan Q."/>
            <person name="Ouyang S."/>
            <person name="Liu J."/>
            <person name="Jones K.M."/>
            <person name="Gansberger K."/>
            <person name="Moffat K."/>
            <person name="Hill J."/>
            <person name="Bera J."/>
            <person name="Fadrosh D."/>
            <person name="Jin S."/>
            <person name="Johri S."/>
            <person name="Kim M."/>
            <person name="Overton L."/>
            <person name="Reardon M."/>
            <person name="Tsitrin T."/>
            <person name="Vuong H."/>
            <person name="Weaver B."/>
            <person name="Ciecko A."/>
            <person name="Tallon L."/>
            <person name="Jackson J."/>
            <person name="Pai G."/>
            <person name="Aken S.V."/>
            <person name="Utterback T."/>
            <person name="Reidmuller S."/>
            <person name="Feldblyum T."/>
            <person name="Hsiao J."/>
            <person name="Zismann V."/>
            <person name="Iobst S."/>
            <person name="de Vazeille A.R."/>
            <person name="Buell C.R."/>
            <person name="Ying K."/>
            <person name="Li Y."/>
            <person name="Lu T."/>
            <person name="Huang Y."/>
            <person name="Zhao Q."/>
            <person name="Feng Q."/>
            <person name="Zhang L."/>
            <person name="Zhu J."/>
            <person name="Weng Q."/>
            <person name="Mu J."/>
            <person name="Lu Y."/>
            <person name="Fan D."/>
            <person name="Liu Y."/>
            <person name="Guan J."/>
            <person name="Zhang Y."/>
            <person name="Yu S."/>
            <person name="Liu X."/>
            <person name="Zhang Y."/>
            <person name="Hong G."/>
            <person name="Han B."/>
            <person name="Choisne N."/>
            <person name="Demange N."/>
            <person name="Orjeda G."/>
            <person name="Samain S."/>
            <person name="Cattolico L."/>
            <person name="Pelletier E."/>
            <person name="Couloux A."/>
            <person name="Segurens B."/>
            <person name="Wincker P."/>
            <person name="D'Hont A."/>
            <person name="Scarpelli C."/>
            <person name="Weissenbach J."/>
            <person name="Salanoubat M."/>
            <person name="Quetier F."/>
            <person name="Yu Y."/>
            <person name="Kim H.R."/>
            <person name="Rambo T."/>
            <person name="Currie J."/>
            <person name="Collura K."/>
            <person name="Luo M."/>
            <person name="Yang T."/>
            <person name="Ammiraju J.S.S."/>
            <person name="Engler F."/>
            <person name="Soderlund C."/>
            <person name="Wing R.A."/>
            <person name="Palmer L.E."/>
            <person name="de la Bastide M."/>
            <person name="Spiegel L."/>
            <person name="Nascimento L."/>
            <person name="Zutavern T."/>
            <person name="O'Shaughnessy A."/>
            <person name="Dike S."/>
            <person name="Dedhia N."/>
            <person name="Preston R."/>
            <person name="Balija V."/>
            <person name="McCombie W.R."/>
            <person name="Chow T."/>
            <person name="Chen H."/>
            <person name="Chung M."/>
            <person name="Chen C."/>
            <person name="Shaw J."/>
            <person name="Wu H."/>
            <person name="Hsiao K."/>
            <person name="Chao Y."/>
            <person name="Chu M."/>
            <person name="Cheng C."/>
            <person name="Hour A."/>
            <person name="Lee P."/>
            <person name="Lin S."/>
            <person name="Lin Y."/>
            <person name="Liou J."/>
            <person name="Liu S."/>
            <person name="Hsing Y."/>
            <person name="Raghuvanshi S."/>
            <person name="Mohanty A."/>
            <person name="Bharti A.K."/>
            <person name="Gaur A."/>
            <person name="Gupta V."/>
            <person name="Kumar D."/>
            <person name="Ravi V."/>
            <person name="Vij S."/>
            <person name="Kapur A."/>
            <person name="Khurana P."/>
            <person name="Khurana P."/>
            <person name="Khurana J.P."/>
            <person name="Tyagi A.K."/>
            <person name="Gaikwad K."/>
            <person name="Singh A."/>
            <person name="Dalal V."/>
            <person name="Srivastava S."/>
            <person name="Dixit A."/>
            <person name="Pal A.K."/>
            <person name="Ghazi I.A."/>
            <person name="Yadav M."/>
            <person name="Pandit A."/>
            <person name="Bhargava A."/>
            <person name="Sureshbabu K."/>
            <person name="Batra K."/>
            <person name="Sharma T.R."/>
            <person name="Mohapatra T."/>
            <person name="Singh N.K."/>
            <person name="Messing J."/>
            <person name="Nelson A.B."/>
            <person name="Fuks G."/>
            <person name="Kavchok S."/>
            <person name="Keizer G."/>
            <person name="Linton E."/>
            <person name="Llaca V."/>
            <person name="Song R."/>
            <person name="Tanyolac B."/>
            <person name="Young S."/>
            <person name="Ho-Il K."/>
            <person name="Hahn J.H."/>
            <person name="Sangsakoo G."/>
            <person name="Vanavichit A."/>
            <person name="de Mattos Luiz.A.T."/>
            <person name="Zimmer P.D."/>
            <person name="Malone G."/>
            <person name="Dellagostin O."/>
            <person name="de Oliveira A.C."/>
            <person name="Bevan M."/>
            <person name="Bancroft I."/>
            <person name="Minx P."/>
            <person name="Cordum H."/>
            <person name="Wilson R."/>
            <person name="Cheng Z."/>
            <person name="Jin W."/>
            <person name="Jiang J."/>
            <person name="Leong S.A."/>
            <person name="Iwama H."/>
            <person name="Gojobori T."/>
            <person name="Itoh T."/>
            <person name="Niimura Y."/>
            <person name="Fujii Y."/>
            <person name="Habara T."/>
            <person name="Sakai H."/>
            <person name="Sato Y."/>
            <person name="Wilson G."/>
            <person name="Kumar K."/>
            <person name="McCouch S."/>
            <person name="Juretic N."/>
            <person name="Hoen D."/>
            <person name="Wright S."/>
            <person name="Bruskiewich R."/>
            <person name="Bureau T."/>
            <person name="Miyao A."/>
            <person name="Hirochika H."/>
            <person name="Nishikawa T."/>
            <person name="Kadowaki K."/>
            <person name="Sugiura M."/>
            <person name="Burr B."/>
            <person name="Sasaki T."/>
        </authorList>
    </citation>
    <scope>NUCLEOTIDE SEQUENCE [LARGE SCALE GENOMIC DNA]</scope>
    <source>
        <strain evidence="3">cv. Nipponbare</strain>
    </source>
</reference>
<reference evidence="2 3" key="3">
    <citation type="journal article" date="2013" name="Rice">
        <title>Improvement of the Oryza sativa Nipponbare reference genome using next generation sequence and optical map data.</title>
        <authorList>
            <person name="Kawahara Y."/>
            <person name="de la Bastide M."/>
            <person name="Hamilton J.P."/>
            <person name="Kanamori H."/>
            <person name="McCombie W.R."/>
            <person name="Ouyang S."/>
            <person name="Schwartz D.C."/>
            <person name="Tanaka T."/>
            <person name="Wu J."/>
            <person name="Zhou S."/>
            <person name="Childs K.L."/>
            <person name="Davidson R.M."/>
            <person name="Lin H."/>
            <person name="Quesada-Ocampo L."/>
            <person name="Vaillancourt B."/>
            <person name="Sakai H."/>
            <person name="Lee S.S."/>
            <person name="Kim J."/>
            <person name="Numa H."/>
            <person name="Itoh T."/>
            <person name="Buell C.R."/>
            <person name="Matsumoto T."/>
        </authorList>
    </citation>
    <scope>NUCLEOTIDE SEQUENCE [LARGE SCALE GENOMIC DNA]</scope>
    <source>
        <strain evidence="3">cv. Nipponbare</strain>
    </source>
</reference>
<keyword evidence="1" id="KW-0812">Transmembrane</keyword>
<organism evidence="2 3">
    <name type="scientific">Oryza sativa subsp. japonica</name>
    <name type="common">Rice</name>
    <dbReference type="NCBI Taxonomy" id="39947"/>
    <lineage>
        <taxon>Eukaryota</taxon>
        <taxon>Viridiplantae</taxon>
        <taxon>Streptophyta</taxon>
        <taxon>Embryophyta</taxon>
        <taxon>Tracheophyta</taxon>
        <taxon>Spermatophyta</taxon>
        <taxon>Magnoliopsida</taxon>
        <taxon>Liliopsida</taxon>
        <taxon>Poales</taxon>
        <taxon>Poaceae</taxon>
        <taxon>BOP clade</taxon>
        <taxon>Oryzoideae</taxon>
        <taxon>Oryzeae</taxon>
        <taxon>Oryzinae</taxon>
        <taxon>Oryza</taxon>
        <taxon>Oryza sativa</taxon>
    </lineage>
</organism>
<feature type="transmembrane region" description="Helical" evidence="1">
    <location>
        <begin position="20"/>
        <end position="45"/>
    </location>
</feature>
<dbReference type="AlphaFoldDB" id="A0A0P0YBE1"/>
<evidence type="ECO:0000313" key="2">
    <source>
        <dbReference type="EMBL" id="BAT17519.1"/>
    </source>
</evidence>
<dbReference type="EMBL" id="AP014968">
    <property type="protein sequence ID" value="BAT17519.1"/>
    <property type="molecule type" value="Genomic_DNA"/>
</dbReference>
<dbReference type="InParanoid" id="A0A0P0YBE1"/>
<gene>
    <name evidence="2" type="ordered locus">Os12g0542601</name>
    <name evidence="2" type="ORF">OSNPB_120542601</name>
</gene>
<reference evidence="2 3" key="2">
    <citation type="journal article" date="2013" name="Plant Cell Physiol.">
        <title>Rice Annotation Project Database (RAP-DB): an integrative and interactive database for rice genomics.</title>
        <authorList>
            <person name="Sakai H."/>
            <person name="Lee S.S."/>
            <person name="Tanaka T."/>
            <person name="Numa H."/>
            <person name="Kim J."/>
            <person name="Kawahara Y."/>
            <person name="Wakimoto H."/>
            <person name="Yang C.C."/>
            <person name="Iwamoto M."/>
            <person name="Abe T."/>
            <person name="Yamada Y."/>
            <person name="Muto A."/>
            <person name="Inokuchi H."/>
            <person name="Ikemura T."/>
            <person name="Matsumoto T."/>
            <person name="Sasaki T."/>
            <person name="Itoh T."/>
        </authorList>
    </citation>
    <scope>NUCLEOTIDE SEQUENCE [LARGE SCALE GENOMIC DNA]</scope>
    <source>
        <strain evidence="3">cv. Nipponbare</strain>
    </source>
</reference>
<keyword evidence="3" id="KW-1185">Reference proteome</keyword>
<evidence type="ECO:0000256" key="1">
    <source>
        <dbReference type="SAM" id="Phobius"/>
    </source>
</evidence>
<evidence type="ECO:0000313" key="3">
    <source>
        <dbReference type="Proteomes" id="UP000059680"/>
    </source>
</evidence>
<dbReference type="Proteomes" id="UP000059680">
    <property type="component" value="Chromosome 12"/>
</dbReference>
<protein>
    <submittedName>
        <fullName evidence="2">Os12g0542601 protein</fullName>
    </submittedName>
</protein>
<name>A0A0P0YBE1_ORYSJ</name>
<accession>A0A0P0YBE1</accession>
<dbReference type="Gramene" id="Os12t0542601-01">
    <property type="protein sequence ID" value="Os12t0542601-01"/>
    <property type="gene ID" value="Os12g0542601"/>
</dbReference>
<sequence>HRWFFLTCWTIRLIQKIYVIIIYSVTSCFITHSTLSVIYILYICIKFLNKTNGQTCEKKSTASSIKKRRE</sequence>
<dbReference type="PaxDb" id="39947-A0A0P0YBE1"/>
<keyword evidence="1" id="KW-1133">Transmembrane helix</keyword>
<feature type="non-terminal residue" evidence="2">
    <location>
        <position position="1"/>
    </location>
</feature>
<keyword evidence="1" id="KW-0472">Membrane</keyword>
<proteinExistence type="predicted"/>